<accession>A5G732</accession>
<feature type="chain" id="PRO_5002682056" evidence="2">
    <location>
        <begin position="25"/>
        <end position="313"/>
    </location>
</feature>
<dbReference type="Proteomes" id="UP000006695">
    <property type="component" value="Chromosome"/>
</dbReference>
<dbReference type="KEGG" id="gur:Gura_3444"/>
<feature type="signal peptide" evidence="2">
    <location>
        <begin position="1"/>
        <end position="24"/>
    </location>
</feature>
<sequence length="313" mass="38213">MRKIRCGVIVLWMLLCCSVTSVSAQVSIGIGLPNVSIGINLPLFPELVPVPGYPVYYAPRVAANYFFYDGMYWVYQDDEWYASYWYNGPWWFVEPEVLPLFILRIPVRYYRHPPVYFRGWRSNAPPRWGEHWGREWEQHRRGWDRWKRGSAPPRAPLPVYQRRYSRDRYPRVEQQQTLRRQHYRYQPRDKEVRRHFQQRGEQRAPAPAQRRRQEEPRMRGPGQQEIQRPTEPRQQRGPAFRERREQPGGVQREQQEPRQQGREQRVRDRERSQEPRPQGREQRLKERERSQEPDRGQGERQRKEEDRGRERNN</sequence>
<feature type="region of interest" description="Disordered" evidence="1">
    <location>
        <begin position="168"/>
        <end position="313"/>
    </location>
</feature>
<dbReference type="HOGENOM" id="CLU_072297_0_0_7"/>
<dbReference type="RefSeq" id="WP_011940261.1">
    <property type="nucleotide sequence ID" value="NC_009483.1"/>
</dbReference>
<dbReference type="EMBL" id="CP000698">
    <property type="protein sequence ID" value="ABQ27600.1"/>
    <property type="molecule type" value="Genomic_DNA"/>
</dbReference>
<keyword evidence="2" id="KW-0732">Signal</keyword>
<feature type="compositionally biased region" description="Basic and acidic residues" evidence="1">
    <location>
        <begin position="186"/>
        <end position="202"/>
    </location>
</feature>
<dbReference type="STRING" id="351605.Gura_3444"/>
<protein>
    <submittedName>
        <fullName evidence="3">Uncharacterized protein</fullName>
    </submittedName>
</protein>
<evidence type="ECO:0000256" key="2">
    <source>
        <dbReference type="SAM" id="SignalP"/>
    </source>
</evidence>
<proteinExistence type="predicted"/>
<feature type="compositionally biased region" description="Basic and acidic residues" evidence="1">
    <location>
        <begin position="228"/>
        <end position="246"/>
    </location>
</feature>
<reference evidence="3 4" key="1">
    <citation type="submission" date="2007-05" db="EMBL/GenBank/DDBJ databases">
        <title>Complete sequence of Geobacter uraniireducens Rf4.</title>
        <authorList>
            <consortium name="US DOE Joint Genome Institute"/>
            <person name="Copeland A."/>
            <person name="Lucas S."/>
            <person name="Lapidus A."/>
            <person name="Barry K."/>
            <person name="Detter J.C."/>
            <person name="Glavina del Rio T."/>
            <person name="Hammon N."/>
            <person name="Israni S."/>
            <person name="Dalin E."/>
            <person name="Tice H."/>
            <person name="Pitluck S."/>
            <person name="Chertkov O."/>
            <person name="Brettin T."/>
            <person name="Bruce D."/>
            <person name="Han C."/>
            <person name="Schmutz J."/>
            <person name="Larimer F."/>
            <person name="Land M."/>
            <person name="Hauser L."/>
            <person name="Kyrpides N."/>
            <person name="Mikhailova N."/>
            <person name="Shelobolina E."/>
            <person name="Aklujkar M."/>
            <person name="Lovley D."/>
            <person name="Richardson P."/>
        </authorList>
    </citation>
    <scope>NUCLEOTIDE SEQUENCE [LARGE SCALE GENOMIC DNA]</scope>
    <source>
        <strain evidence="3 4">Rf4</strain>
    </source>
</reference>
<evidence type="ECO:0000313" key="3">
    <source>
        <dbReference type="EMBL" id="ABQ27600.1"/>
    </source>
</evidence>
<gene>
    <name evidence="3" type="ordered locus">Gura_3444</name>
</gene>
<dbReference type="AlphaFoldDB" id="A5G732"/>
<name>A5G732_GEOUR</name>
<dbReference type="OrthoDB" id="5397182at2"/>
<feature type="compositionally biased region" description="Basic and acidic residues" evidence="1">
    <location>
        <begin position="253"/>
        <end position="313"/>
    </location>
</feature>
<evidence type="ECO:0000256" key="1">
    <source>
        <dbReference type="SAM" id="MobiDB-lite"/>
    </source>
</evidence>
<keyword evidence="4" id="KW-1185">Reference proteome</keyword>
<organism evidence="3 4">
    <name type="scientific">Geotalea uraniireducens (strain Rf4)</name>
    <name type="common">Geobacter uraniireducens</name>
    <dbReference type="NCBI Taxonomy" id="351605"/>
    <lineage>
        <taxon>Bacteria</taxon>
        <taxon>Pseudomonadati</taxon>
        <taxon>Thermodesulfobacteriota</taxon>
        <taxon>Desulfuromonadia</taxon>
        <taxon>Geobacterales</taxon>
        <taxon>Geobacteraceae</taxon>
        <taxon>Geotalea</taxon>
    </lineage>
</organism>
<evidence type="ECO:0000313" key="4">
    <source>
        <dbReference type="Proteomes" id="UP000006695"/>
    </source>
</evidence>